<evidence type="ECO:0008006" key="4">
    <source>
        <dbReference type="Google" id="ProtNLM"/>
    </source>
</evidence>
<protein>
    <recommendedName>
        <fullName evidence="4">MORN repeat variant</fullName>
    </recommendedName>
</protein>
<accession>A0A1R4GFY2</accession>
<organism evidence="2 3">
    <name type="scientific">Psychrobacter piechaudii</name>
    <dbReference type="NCBI Taxonomy" id="1945521"/>
    <lineage>
        <taxon>Bacteria</taxon>
        <taxon>Pseudomonadati</taxon>
        <taxon>Pseudomonadota</taxon>
        <taxon>Gammaproteobacteria</taxon>
        <taxon>Moraxellales</taxon>
        <taxon>Moraxellaceae</taxon>
        <taxon>Psychrobacter</taxon>
    </lineage>
</organism>
<evidence type="ECO:0000313" key="2">
    <source>
        <dbReference type="EMBL" id="SJM67137.1"/>
    </source>
</evidence>
<dbReference type="AlphaFoldDB" id="A0A1R4GFY2"/>
<proteinExistence type="predicted"/>
<feature type="chain" id="PRO_5010386048" description="MORN repeat variant" evidence="1">
    <location>
        <begin position="24"/>
        <end position="85"/>
    </location>
</feature>
<dbReference type="RefSeq" id="WP_244156503.1">
    <property type="nucleotide sequence ID" value="NZ_FUGE01000065.1"/>
</dbReference>
<feature type="signal peptide" evidence="1">
    <location>
        <begin position="1"/>
        <end position="23"/>
    </location>
</feature>
<name>A0A1R4GFY2_9GAMM</name>
<gene>
    <name evidence="2" type="ORF">A1232T_00407</name>
</gene>
<keyword evidence="1" id="KW-0732">Signal</keyword>
<reference evidence="2 3" key="1">
    <citation type="submission" date="2017-02" db="EMBL/GenBank/DDBJ databases">
        <authorList>
            <person name="Peterson S.W."/>
        </authorList>
    </citation>
    <scope>NUCLEOTIDE SEQUENCE [LARGE SCALE GENOMIC DNA]</scope>
    <source>
        <strain evidence="2">Psychrobacter_piechaudii</strain>
    </source>
</reference>
<evidence type="ECO:0000256" key="1">
    <source>
        <dbReference type="SAM" id="SignalP"/>
    </source>
</evidence>
<dbReference type="EMBL" id="FUGE01000065">
    <property type="protein sequence ID" value="SJM67137.1"/>
    <property type="molecule type" value="Genomic_DNA"/>
</dbReference>
<keyword evidence="3" id="KW-1185">Reference proteome</keyword>
<dbReference type="Proteomes" id="UP000188357">
    <property type="component" value="Unassembled WGS sequence"/>
</dbReference>
<sequence>MKSKVIKAGLVGVIMSLSLTAQALPTSQVVFAKGSYCGSYTGDLSKGRVFKIWLGYNQELVINTDGHVQSVRDSKGRRLADHGDY</sequence>
<evidence type="ECO:0000313" key="3">
    <source>
        <dbReference type="Proteomes" id="UP000188357"/>
    </source>
</evidence>